<dbReference type="InterPro" id="IPR001810">
    <property type="entry name" value="F-box_dom"/>
</dbReference>
<comment type="caution">
    <text evidence="3">The sequence shown here is derived from an EMBL/GenBank/DDBJ whole genome shotgun (WGS) entry which is preliminary data.</text>
</comment>
<dbReference type="SUPFAM" id="SSF52047">
    <property type="entry name" value="RNI-like"/>
    <property type="match status" value="1"/>
</dbReference>
<dbReference type="InterPro" id="IPR006553">
    <property type="entry name" value="Leu-rich_rpt_Cys-con_subtyp"/>
</dbReference>
<dbReference type="AlphaFoldDB" id="A0A8H3EWT1"/>
<proteinExistence type="predicted"/>
<accession>A0A8H3EWT1</accession>
<organism evidence="3 4">
    <name type="scientific">Gomphillus americanus</name>
    <dbReference type="NCBI Taxonomy" id="1940652"/>
    <lineage>
        <taxon>Eukaryota</taxon>
        <taxon>Fungi</taxon>
        <taxon>Dikarya</taxon>
        <taxon>Ascomycota</taxon>
        <taxon>Pezizomycotina</taxon>
        <taxon>Lecanoromycetes</taxon>
        <taxon>OSLEUM clade</taxon>
        <taxon>Ostropomycetidae</taxon>
        <taxon>Ostropales</taxon>
        <taxon>Graphidaceae</taxon>
        <taxon>Gomphilloideae</taxon>
        <taxon>Gomphillus</taxon>
    </lineage>
</organism>
<dbReference type="OrthoDB" id="550575at2759"/>
<sequence>MENETTQSGTVTPNSPAAPKLKGRQRILQSLQRISSQPSLAIMGRSSSGYNGTGKASMSCMSLSSSTMFSSSLGLSHSTSTSSQLSAHLSTGFSTAPTSVPGTPDPNMGCLDLFMKGARPVDDKYAPSGSTTPITAPLPPHLVLNTSLRTSCSLGQLGEDYFSLPASRVRTPLQRPPFNIWKDMPDEIKVRIFTFLSPKEIVRCSAVSRQWHKMCFDGQLWTALDASPFYRNIPSKTLFKIITSAGPFVKDLNLRGCIQMRDYWNAESERIAEVCTNLENFSIEGCRIDRGPLHIMLLRNSRLISINLQGLKVVNNTTLRLIGQNCPQLEYLDVSWCQHADAKGLTYVVQGCSKLRDLRASEVKGFQDEELLLALFERNTLERLMVAHCTDLTDEGLSMLLHGKDPETDVLTDTPLTPPRTFKHLDLSRCRALTDASVKLIALTCPDLVGLRLSQCTSLTDDAVLDVIENAKYLTHLDVEELTLTNQFLINLSKSPCVSRLTHLNVSYCEELGDTGMLPLIKAGTSLFQLDMDNTRISDLCLTEAAAQMRIRNEAAFFGNIHGKPVVGMNLVVYDCQNVTWMGVREVMSRNAEFFRRIPPCLGPTYPKEIISLKCFYGYQPTVNEHTKRVLRGELARATLLERKWAYYMMATEEAGAGGSGWRRRRRRLREAERVHADETEELRGGGGGRRRARSGGCVVM</sequence>
<dbReference type="SUPFAM" id="SSF81383">
    <property type="entry name" value="F-box domain"/>
    <property type="match status" value="1"/>
</dbReference>
<evidence type="ECO:0000259" key="2">
    <source>
        <dbReference type="PROSITE" id="PS50181"/>
    </source>
</evidence>
<dbReference type="InterPro" id="IPR036047">
    <property type="entry name" value="F-box-like_dom_sf"/>
</dbReference>
<feature type="compositionally biased region" description="Polar residues" evidence="1">
    <location>
        <begin position="1"/>
        <end position="15"/>
    </location>
</feature>
<dbReference type="GO" id="GO:0031146">
    <property type="term" value="P:SCF-dependent proteasomal ubiquitin-dependent protein catabolic process"/>
    <property type="evidence" value="ECO:0007669"/>
    <property type="project" value="TreeGrafter"/>
</dbReference>
<evidence type="ECO:0000256" key="1">
    <source>
        <dbReference type="SAM" id="MobiDB-lite"/>
    </source>
</evidence>
<dbReference type="SMART" id="SM00256">
    <property type="entry name" value="FBOX"/>
    <property type="match status" value="1"/>
</dbReference>
<dbReference type="PROSITE" id="PS50181">
    <property type="entry name" value="FBOX"/>
    <property type="match status" value="1"/>
</dbReference>
<dbReference type="InterPro" id="IPR032675">
    <property type="entry name" value="LRR_dom_sf"/>
</dbReference>
<reference evidence="3" key="1">
    <citation type="submission" date="2021-03" db="EMBL/GenBank/DDBJ databases">
        <authorList>
            <person name="Tagirdzhanova G."/>
        </authorList>
    </citation>
    <scope>NUCLEOTIDE SEQUENCE</scope>
</reference>
<dbReference type="SMART" id="SM00367">
    <property type="entry name" value="LRR_CC"/>
    <property type="match status" value="6"/>
</dbReference>
<dbReference type="EMBL" id="CAJPDQ010000006">
    <property type="protein sequence ID" value="CAF9911743.1"/>
    <property type="molecule type" value="Genomic_DNA"/>
</dbReference>
<evidence type="ECO:0000313" key="3">
    <source>
        <dbReference type="EMBL" id="CAF9911743.1"/>
    </source>
</evidence>
<dbReference type="InterPro" id="IPR001611">
    <property type="entry name" value="Leu-rich_rpt"/>
</dbReference>
<dbReference type="PANTHER" id="PTHR13318">
    <property type="entry name" value="PARTNER OF PAIRED, ISOFORM B-RELATED"/>
    <property type="match status" value="1"/>
</dbReference>
<dbReference type="Gene3D" id="1.20.1280.50">
    <property type="match status" value="1"/>
</dbReference>
<keyword evidence="4" id="KW-1185">Reference proteome</keyword>
<protein>
    <recommendedName>
        <fullName evidence="2">F-box domain-containing protein</fullName>
    </recommendedName>
</protein>
<dbReference type="Pfam" id="PF12937">
    <property type="entry name" value="F-box-like"/>
    <property type="match status" value="1"/>
</dbReference>
<evidence type="ECO:0000313" key="4">
    <source>
        <dbReference type="Proteomes" id="UP000664169"/>
    </source>
</evidence>
<dbReference type="Proteomes" id="UP000664169">
    <property type="component" value="Unassembled WGS sequence"/>
</dbReference>
<name>A0A8H3EWT1_9LECA</name>
<dbReference type="GO" id="GO:0019005">
    <property type="term" value="C:SCF ubiquitin ligase complex"/>
    <property type="evidence" value="ECO:0007669"/>
    <property type="project" value="TreeGrafter"/>
</dbReference>
<dbReference type="Pfam" id="PF13516">
    <property type="entry name" value="LRR_6"/>
    <property type="match status" value="3"/>
</dbReference>
<dbReference type="Gene3D" id="3.80.10.10">
    <property type="entry name" value="Ribonuclease Inhibitor"/>
    <property type="match status" value="2"/>
</dbReference>
<gene>
    <name evidence="3" type="ORF">GOMPHAMPRED_007507</name>
</gene>
<feature type="region of interest" description="Disordered" evidence="1">
    <location>
        <begin position="679"/>
        <end position="701"/>
    </location>
</feature>
<feature type="domain" description="F-box" evidence="2">
    <location>
        <begin position="178"/>
        <end position="224"/>
    </location>
</feature>
<feature type="region of interest" description="Disordered" evidence="1">
    <location>
        <begin position="1"/>
        <end position="22"/>
    </location>
</feature>